<evidence type="ECO:0000256" key="12">
    <source>
        <dbReference type="PIRNR" id="PIRNR004862"/>
    </source>
</evidence>
<keyword evidence="7 14" id="KW-0812">Transmembrane</keyword>
<dbReference type="InterPro" id="IPR000067">
    <property type="entry name" value="FlgMring_FliF"/>
</dbReference>
<evidence type="ECO:0000313" key="18">
    <source>
        <dbReference type="Proteomes" id="UP000077654"/>
    </source>
</evidence>
<protein>
    <recommendedName>
        <fullName evidence="5 12">Flagellar M-ring protein</fullName>
    </recommendedName>
</protein>
<dbReference type="GO" id="GO:0003774">
    <property type="term" value="F:cytoskeletal motor activity"/>
    <property type="evidence" value="ECO:0007669"/>
    <property type="project" value="InterPro"/>
</dbReference>
<dbReference type="InterPro" id="IPR006182">
    <property type="entry name" value="FliF_N_dom"/>
</dbReference>
<feature type="region of interest" description="Disordered" evidence="13">
    <location>
        <begin position="283"/>
        <end position="307"/>
    </location>
</feature>
<dbReference type="NCBIfam" id="TIGR00206">
    <property type="entry name" value="fliF"/>
    <property type="match status" value="1"/>
</dbReference>
<dbReference type="PIRSF" id="PIRSF004862">
    <property type="entry name" value="FliF"/>
    <property type="match status" value="1"/>
</dbReference>
<organism evidence="17 18">
    <name type="scientific">Buchnera aphidicola subsp. Schlechtendalia chinensis</name>
    <dbReference type="NCBI Taxonomy" id="118110"/>
    <lineage>
        <taxon>Bacteria</taxon>
        <taxon>Pseudomonadati</taxon>
        <taxon>Pseudomonadota</taxon>
        <taxon>Gammaproteobacteria</taxon>
        <taxon>Enterobacterales</taxon>
        <taxon>Erwiniaceae</taxon>
        <taxon>Buchnera</taxon>
    </lineage>
</organism>
<gene>
    <name evidence="17" type="ORF">XW81_00335</name>
</gene>
<proteinExistence type="inferred from homology"/>
<evidence type="ECO:0000259" key="15">
    <source>
        <dbReference type="Pfam" id="PF01514"/>
    </source>
</evidence>
<keyword evidence="18" id="KW-1185">Reference proteome</keyword>
<evidence type="ECO:0000256" key="4">
    <source>
        <dbReference type="ARBA" id="ARBA00007971"/>
    </source>
</evidence>
<dbReference type="Proteomes" id="UP000077654">
    <property type="component" value="Chromosome"/>
</dbReference>
<dbReference type="PATRIC" id="fig|118110.3.peg.60"/>
<evidence type="ECO:0000256" key="5">
    <source>
        <dbReference type="ARBA" id="ARBA00017949"/>
    </source>
</evidence>
<dbReference type="InterPro" id="IPR043427">
    <property type="entry name" value="YscJ/FliF"/>
</dbReference>
<dbReference type="PANTHER" id="PTHR30046:SF0">
    <property type="entry name" value="FLAGELLAR M-RING PROTEIN"/>
    <property type="match status" value="1"/>
</dbReference>
<dbReference type="EMBL" id="CP011299">
    <property type="protein sequence ID" value="ANF16882.1"/>
    <property type="molecule type" value="Genomic_DNA"/>
</dbReference>
<keyword evidence="9 14" id="KW-0472">Membrane</keyword>
<keyword evidence="10 12" id="KW-0975">Bacterial flagellum</keyword>
<comment type="subcellular location">
    <subcellularLocation>
        <location evidence="2 12">Bacterial flagellum basal body</location>
    </subcellularLocation>
    <subcellularLocation>
        <location evidence="3">Cell membrane</location>
        <topology evidence="3">Multi-pass membrane protein</topology>
    </subcellularLocation>
</comment>
<evidence type="ECO:0000256" key="6">
    <source>
        <dbReference type="ARBA" id="ARBA00022475"/>
    </source>
</evidence>
<evidence type="ECO:0000256" key="11">
    <source>
        <dbReference type="ARBA" id="ARBA00025936"/>
    </source>
</evidence>
<evidence type="ECO:0000313" key="17">
    <source>
        <dbReference type="EMBL" id="ANF16882.1"/>
    </source>
</evidence>
<evidence type="ECO:0000259" key="16">
    <source>
        <dbReference type="Pfam" id="PF08345"/>
    </source>
</evidence>
<name>A0A172WD40_BUCSC</name>
<dbReference type="PRINTS" id="PR01009">
    <property type="entry name" value="FLGMRINGFLIF"/>
</dbReference>
<evidence type="ECO:0000256" key="2">
    <source>
        <dbReference type="ARBA" id="ARBA00004117"/>
    </source>
</evidence>
<dbReference type="GO" id="GO:0009431">
    <property type="term" value="C:bacterial-type flagellum basal body, MS ring"/>
    <property type="evidence" value="ECO:0007669"/>
    <property type="project" value="InterPro"/>
</dbReference>
<feature type="domain" description="Flagellar M-ring N-terminal" evidence="15">
    <location>
        <begin position="50"/>
        <end position="223"/>
    </location>
</feature>
<comment type="similarity">
    <text evidence="4 12">Belongs to the FliF family.</text>
</comment>
<dbReference type="STRING" id="118110.XW81_00335"/>
<comment type="function">
    <text evidence="1 12">The M ring may be actively involved in energy transduction.</text>
</comment>
<reference evidence="17 18" key="1">
    <citation type="submission" date="2015-04" db="EMBL/GenBank/DDBJ databases">
        <title>Buchnera aphidicola assembly.</title>
        <authorList>
            <person name="Zhang Y."/>
        </authorList>
    </citation>
    <scope>NUCLEOTIDE SEQUENCE [LARGE SCALE GENOMIC DNA]</scope>
    <source>
        <strain evidence="17 18">SC</strain>
    </source>
</reference>
<evidence type="ECO:0000256" key="10">
    <source>
        <dbReference type="ARBA" id="ARBA00023143"/>
    </source>
</evidence>
<dbReference type="PANTHER" id="PTHR30046">
    <property type="entry name" value="FLAGELLAR M-RING PROTEIN"/>
    <property type="match status" value="1"/>
</dbReference>
<evidence type="ECO:0000256" key="3">
    <source>
        <dbReference type="ARBA" id="ARBA00004651"/>
    </source>
</evidence>
<dbReference type="GO" id="GO:0071973">
    <property type="term" value="P:bacterial-type flagellum-dependent cell motility"/>
    <property type="evidence" value="ECO:0007669"/>
    <property type="project" value="InterPro"/>
</dbReference>
<keyword evidence="8 14" id="KW-1133">Transmembrane helix</keyword>
<evidence type="ECO:0000256" key="1">
    <source>
        <dbReference type="ARBA" id="ARBA00003820"/>
    </source>
</evidence>
<comment type="subunit">
    <text evidence="11">The basal body constitutes a major portion of the flagellar organelle and consists of four rings (L,P,S, and M) mounted on a central rod. The M ring is integral to the inner membrane of the cell and may be connected to the flagellar rod via the S ring. The S (supramembrane ring) lies just distal to the M ring. The L and P rings lie in the outer membrane and the periplasmic space, respectively.</text>
</comment>
<dbReference type="RefSeq" id="WP_075473829.1">
    <property type="nucleotide sequence ID" value="NZ_CP011299.1"/>
</dbReference>
<dbReference type="Pfam" id="PF08345">
    <property type="entry name" value="YscJ_FliF_C"/>
    <property type="match status" value="1"/>
</dbReference>
<evidence type="ECO:0000256" key="8">
    <source>
        <dbReference type="ARBA" id="ARBA00022989"/>
    </source>
</evidence>
<accession>A0A172WD40</accession>
<evidence type="ECO:0000256" key="13">
    <source>
        <dbReference type="SAM" id="MobiDB-lite"/>
    </source>
</evidence>
<feature type="transmembrane region" description="Helical" evidence="14">
    <location>
        <begin position="20"/>
        <end position="48"/>
    </location>
</feature>
<evidence type="ECO:0000256" key="7">
    <source>
        <dbReference type="ARBA" id="ARBA00022692"/>
    </source>
</evidence>
<evidence type="ECO:0000256" key="9">
    <source>
        <dbReference type="ARBA" id="ARBA00023136"/>
    </source>
</evidence>
<dbReference type="Gene3D" id="3.30.300.30">
    <property type="match status" value="1"/>
</dbReference>
<dbReference type="InterPro" id="IPR045851">
    <property type="entry name" value="AMP-bd_C_sf"/>
</dbReference>
<keyword evidence="6" id="KW-1003">Cell membrane</keyword>
<dbReference type="OrthoDB" id="8554211at2"/>
<sequence length="557" mass="63881">MNVGFKDNSSLKEQNKKNRFFSYFSFDFRTIFIIVLVLLIITFFTFLFKSSNYQILYKNLSNEDEKLVVSQLTRMNIPFKFSDNHANLLVPESQFQKAQINLSNQGLPKGNSIGFELLDQEKFGISQFNEQINYQRALEGELSRSIQKLNNIKTARVHISLPKPSLFIQENKLPSVSVILGIKDGLNIDSGQINAILHMVSGSISGLSVDNITIIDQEGRLLNSNDSFDSNINSVKLKYYNLIEDHYKQRIENILVPLVGLNNVHAQVTAQINFDIKDKTEETYKPNYNNSEKSIRSHHNSSTTELNEKYVDNSVSPESFSEKLQNFSHKLSSSSNNLNENSSKKLQLDNFSKKNFNNALTLPKSSVNQDYIVNYELDHMVSHSKLQIGDVKRLSAAVVINYVRNNDGKFVSLNSHQIKKIENLIRESIGFSSKRGDTISIVNALFVKPSIQMDRYVSFWNKPVFLSDFLKYGLMCVCVTIILYLLYRTLFLKKIIMQSKIDDLVRNDTLEDKQKTFNAEFKNSEDLFKKKGFSNLFKNDPHIIAAIIRKWMGGDKK</sequence>
<dbReference type="InterPro" id="IPR013556">
    <property type="entry name" value="Flag_M-ring_C"/>
</dbReference>
<dbReference type="AlphaFoldDB" id="A0A172WD40"/>
<feature type="domain" description="Flagellar M-ring C-terminal" evidence="16">
    <location>
        <begin position="255"/>
        <end position="446"/>
    </location>
</feature>
<dbReference type="Pfam" id="PF01514">
    <property type="entry name" value="YscJ_FliF"/>
    <property type="match status" value="1"/>
</dbReference>
<evidence type="ECO:0000256" key="14">
    <source>
        <dbReference type="SAM" id="Phobius"/>
    </source>
</evidence>
<feature type="transmembrane region" description="Helical" evidence="14">
    <location>
        <begin position="469"/>
        <end position="487"/>
    </location>
</feature>
<dbReference type="GO" id="GO:0005886">
    <property type="term" value="C:plasma membrane"/>
    <property type="evidence" value="ECO:0007669"/>
    <property type="project" value="UniProtKB-SubCell"/>
</dbReference>